<name>A0A4Z1PD55_9PEZI</name>
<sequence length="115" mass="12778">MVKISQIADKSGHCCVLHRQHRYNQTSPSSGQPRYNQTSPSSASIQPFSAAEALSERAPIVSLSRANSITMYPFSMICALLYVNALLKQVNSIRQALQGPRVEQRGQFERDNVGR</sequence>
<proteinExistence type="predicted"/>
<feature type="compositionally biased region" description="Polar residues" evidence="1">
    <location>
        <begin position="23"/>
        <end position="47"/>
    </location>
</feature>
<comment type="caution">
    <text evidence="2">The sequence shown here is derived from an EMBL/GenBank/DDBJ whole genome shotgun (WGS) entry which is preliminary data.</text>
</comment>
<reference evidence="2 3" key="1">
    <citation type="submission" date="2019-04" db="EMBL/GenBank/DDBJ databases">
        <title>High contiguity whole genome sequence and gene annotation resource for two Venturia nashicola isolates.</title>
        <authorList>
            <person name="Prokchorchik M."/>
            <person name="Won K."/>
            <person name="Lee Y."/>
            <person name="Choi E.D."/>
            <person name="Segonzac C."/>
            <person name="Sohn K.H."/>
        </authorList>
    </citation>
    <scope>NUCLEOTIDE SEQUENCE [LARGE SCALE GENOMIC DNA]</scope>
    <source>
        <strain evidence="2 3">PRI2</strain>
    </source>
</reference>
<dbReference type="Proteomes" id="UP000298493">
    <property type="component" value="Unassembled WGS sequence"/>
</dbReference>
<dbReference type="EMBL" id="SNSC02000007">
    <property type="protein sequence ID" value="TID23046.1"/>
    <property type="molecule type" value="Genomic_DNA"/>
</dbReference>
<keyword evidence="3" id="KW-1185">Reference proteome</keyword>
<dbReference type="AlphaFoldDB" id="A0A4Z1PD55"/>
<organism evidence="2 3">
    <name type="scientific">Venturia nashicola</name>
    <dbReference type="NCBI Taxonomy" id="86259"/>
    <lineage>
        <taxon>Eukaryota</taxon>
        <taxon>Fungi</taxon>
        <taxon>Dikarya</taxon>
        <taxon>Ascomycota</taxon>
        <taxon>Pezizomycotina</taxon>
        <taxon>Dothideomycetes</taxon>
        <taxon>Pleosporomycetidae</taxon>
        <taxon>Venturiales</taxon>
        <taxon>Venturiaceae</taxon>
        <taxon>Venturia</taxon>
    </lineage>
</organism>
<feature type="region of interest" description="Disordered" evidence="1">
    <location>
        <begin position="21"/>
        <end position="48"/>
    </location>
</feature>
<evidence type="ECO:0000313" key="2">
    <source>
        <dbReference type="EMBL" id="TID23046.1"/>
    </source>
</evidence>
<gene>
    <name evidence="2" type="ORF">E6O75_ATG02220</name>
</gene>
<evidence type="ECO:0000313" key="3">
    <source>
        <dbReference type="Proteomes" id="UP000298493"/>
    </source>
</evidence>
<accession>A0A4Z1PD55</accession>
<evidence type="ECO:0000256" key="1">
    <source>
        <dbReference type="SAM" id="MobiDB-lite"/>
    </source>
</evidence>
<protein>
    <submittedName>
        <fullName evidence="2">Uncharacterized protein</fullName>
    </submittedName>
</protein>